<gene>
    <name evidence="9" type="ORF">QM012_000587</name>
</gene>
<evidence type="ECO:0000256" key="4">
    <source>
        <dbReference type="ARBA" id="ARBA00012075"/>
    </source>
</evidence>
<evidence type="ECO:0000256" key="1">
    <source>
        <dbReference type="ARBA" id="ARBA00001723"/>
    </source>
</evidence>
<evidence type="ECO:0000256" key="7">
    <source>
        <dbReference type="ARBA" id="ARBA00023102"/>
    </source>
</evidence>
<evidence type="ECO:0000313" key="9">
    <source>
        <dbReference type="EMBL" id="KAK6008684.1"/>
    </source>
</evidence>
<evidence type="ECO:0000256" key="3">
    <source>
        <dbReference type="ARBA" id="ARBA00007481"/>
    </source>
</evidence>
<keyword evidence="10" id="KW-1185">Reference proteome</keyword>
<accession>A0ABR0TW28</accession>
<evidence type="ECO:0000313" key="10">
    <source>
        <dbReference type="Proteomes" id="UP001341245"/>
    </source>
</evidence>
<dbReference type="CDD" id="cd07914">
    <property type="entry name" value="IGPD"/>
    <property type="match status" value="1"/>
</dbReference>
<comment type="similarity">
    <text evidence="3">Belongs to the imidazoleglycerol-phosphate dehydratase family.</text>
</comment>
<dbReference type="PANTHER" id="PTHR23133:SF2">
    <property type="entry name" value="IMIDAZOLEGLYCEROL-PHOSPHATE DEHYDRATASE"/>
    <property type="match status" value="1"/>
</dbReference>
<dbReference type="InterPro" id="IPR038494">
    <property type="entry name" value="IGPD_sf"/>
</dbReference>
<comment type="pathway">
    <text evidence="2">Amino-acid biosynthesis; L-histidine biosynthesis; L-histidine from 5-phospho-alpha-D-ribose 1-diphosphate: step 6/9.</text>
</comment>
<keyword evidence="7" id="KW-0368">Histidine biosynthesis</keyword>
<comment type="catalytic activity">
    <reaction evidence="1">
        <text>D-erythro-1-(imidazol-4-yl)glycerol 3-phosphate = 3-(imidazol-4-yl)-2-oxopropyl phosphate + H2O</text>
        <dbReference type="Rhea" id="RHEA:11040"/>
        <dbReference type="ChEBI" id="CHEBI:15377"/>
        <dbReference type="ChEBI" id="CHEBI:57766"/>
        <dbReference type="ChEBI" id="CHEBI:58278"/>
        <dbReference type="EC" id="4.2.1.19"/>
    </reaction>
</comment>
<reference evidence="9 10" key="1">
    <citation type="submission" date="2023-11" db="EMBL/GenBank/DDBJ databases">
        <title>Draft genome sequence and annotation of the polyextremotolerant black yeast-like fungus Aureobasidium pullulans NRRL 62042.</title>
        <authorList>
            <person name="Dielentheis-Frenken M.R.E."/>
            <person name="Wibberg D."/>
            <person name="Blank L.M."/>
            <person name="Tiso T."/>
        </authorList>
    </citation>
    <scope>NUCLEOTIDE SEQUENCE [LARGE SCALE GENOMIC DNA]</scope>
    <source>
        <strain evidence="9 10">NRRL 62042</strain>
    </source>
</reference>
<evidence type="ECO:0000256" key="6">
    <source>
        <dbReference type="ARBA" id="ARBA00022605"/>
    </source>
</evidence>
<dbReference type="HAMAP" id="MF_00076">
    <property type="entry name" value="HisB"/>
    <property type="match status" value="1"/>
</dbReference>
<dbReference type="InterPro" id="IPR020565">
    <property type="entry name" value="ImidazoleglycerP_deHydtase_CS"/>
</dbReference>
<dbReference type="EMBL" id="JASGXD010000001">
    <property type="protein sequence ID" value="KAK6008684.1"/>
    <property type="molecule type" value="Genomic_DNA"/>
</dbReference>
<name>A0ABR0TW28_AURPU</name>
<evidence type="ECO:0000256" key="8">
    <source>
        <dbReference type="ARBA" id="ARBA00023239"/>
    </source>
</evidence>
<protein>
    <recommendedName>
        <fullName evidence="5">Imidazoleglycerol-phosphate dehydratase</fullName>
        <ecNumber evidence="4">4.2.1.19</ecNumber>
    </recommendedName>
</protein>
<evidence type="ECO:0000256" key="5">
    <source>
        <dbReference type="ARBA" id="ARBA00016664"/>
    </source>
</evidence>
<dbReference type="Pfam" id="PF00475">
    <property type="entry name" value="IGPD"/>
    <property type="match status" value="1"/>
</dbReference>
<dbReference type="SUPFAM" id="SSF54211">
    <property type="entry name" value="Ribosomal protein S5 domain 2-like"/>
    <property type="match status" value="2"/>
</dbReference>
<dbReference type="PANTHER" id="PTHR23133">
    <property type="entry name" value="IMIDAZOLEGLYCEROL-PHOSPHATE DEHYDRATASE HIS7"/>
    <property type="match status" value="1"/>
</dbReference>
<proteinExistence type="inferred from homology"/>
<dbReference type="Gene3D" id="3.30.230.40">
    <property type="entry name" value="Imidazole glycerol phosphate dehydratase, domain 1"/>
    <property type="match status" value="2"/>
</dbReference>
<dbReference type="EC" id="4.2.1.19" evidence="4"/>
<organism evidence="9 10">
    <name type="scientific">Aureobasidium pullulans</name>
    <name type="common">Black yeast</name>
    <name type="synonym">Pullularia pullulans</name>
    <dbReference type="NCBI Taxonomy" id="5580"/>
    <lineage>
        <taxon>Eukaryota</taxon>
        <taxon>Fungi</taxon>
        <taxon>Dikarya</taxon>
        <taxon>Ascomycota</taxon>
        <taxon>Pezizomycotina</taxon>
        <taxon>Dothideomycetes</taxon>
        <taxon>Dothideomycetidae</taxon>
        <taxon>Dothideales</taxon>
        <taxon>Saccotheciaceae</taxon>
        <taxon>Aureobasidium</taxon>
    </lineage>
</organism>
<evidence type="ECO:0000256" key="2">
    <source>
        <dbReference type="ARBA" id="ARBA00005047"/>
    </source>
</evidence>
<keyword evidence="8" id="KW-0456">Lyase</keyword>
<dbReference type="Proteomes" id="UP001341245">
    <property type="component" value="Unassembled WGS sequence"/>
</dbReference>
<comment type="caution">
    <text evidence="9">The sequence shown here is derived from an EMBL/GenBank/DDBJ whole genome shotgun (WGS) entry which is preliminary data.</text>
</comment>
<dbReference type="InterPro" id="IPR000807">
    <property type="entry name" value="ImidazoleglycerolP_deHydtase"/>
</dbReference>
<keyword evidence="6" id="KW-0028">Amino-acid biosynthesis</keyword>
<dbReference type="InterPro" id="IPR020568">
    <property type="entry name" value="Ribosomal_Su5_D2-typ_SF"/>
</dbReference>
<dbReference type="PROSITE" id="PS00955">
    <property type="entry name" value="IGP_DEHYDRATASE_2"/>
    <property type="match status" value="1"/>
</dbReference>
<sequence>MSANNKVRSAVINRDTNETKIQLAINLDGGSLDEIASENNGADKSHAAQASKSQTIDIDTGIGFLDHMIHALAKHSGWSLKLRCRGDLHIDDHHTAEDVFIAMGQAFKSALKSTAGLARFGYAYAPLDEALARAVIDLSNRPFCVSDLKLRREKIGDLSTEMLPHCLQSFSQGAGVTMHVDVIRGDNDHHKAESAFKALAVAIRMASTPVVGREGEIPSTKGVLF</sequence>